<dbReference type="GO" id="GO:0005412">
    <property type="term" value="F:D-glucose:sodium symporter activity"/>
    <property type="evidence" value="ECO:0007669"/>
    <property type="project" value="TreeGrafter"/>
</dbReference>
<dbReference type="EMBL" id="CP002305">
    <property type="protein sequence ID" value="ADQ18169.1"/>
    <property type="molecule type" value="Genomic_DNA"/>
</dbReference>
<keyword evidence="9" id="KW-1185">Reference proteome</keyword>
<gene>
    <name evidence="8" type="ordered locus">Lbys_2506</name>
</gene>
<feature type="transmembrane region" description="Helical" evidence="7">
    <location>
        <begin position="493"/>
        <end position="510"/>
    </location>
</feature>
<dbReference type="STRING" id="649349.Lbys_2506"/>
<dbReference type="InterPro" id="IPR001734">
    <property type="entry name" value="Na/solute_symporter"/>
</dbReference>
<feature type="transmembrane region" description="Helical" evidence="7">
    <location>
        <begin position="183"/>
        <end position="204"/>
    </location>
</feature>
<dbReference type="GO" id="GO:0005886">
    <property type="term" value="C:plasma membrane"/>
    <property type="evidence" value="ECO:0007669"/>
    <property type="project" value="TreeGrafter"/>
</dbReference>
<feature type="transmembrane region" description="Helical" evidence="7">
    <location>
        <begin position="463"/>
        <end position="481"/>
    </location>
</feature>
<dbReference type="NCBIfam" id="TIGR00813">
    <property type="entry name" value="sss"/>
    <property type="match status" value="1"/>
</dbReference>
<evidence type="ECO:0000256" key="7">
    <source>
        <dbReference type="SAM" id="Phobius"/>
    </source>
</evidence>
<evidence type="ECO:0000313" key="8">
    <source>
        <dbReference type="EMBL" id="ADQ18169.1"/>
    </source>
</evidence>
<feature type="transmembrane region" description="Helical" evidence="7">
    <location>
        <begin position="405"/>
        <end position="426"/>
    </location>
</feature>
<evidence type="ECO:0000256" key="2">
    <source>
        <dbReference type="ARBA" id="ARBA00006434"/>
    </source>
</evidence>
<keyword evidence="4 7" id="KW-1133">Transmembrane helix</keyword>
<reference key="1">
    <citation type="submission" date="2010-11" db="EMBL/GenBank/DDBJ databases">
        <title>The complete genome of Leadbetterella byssophila DSM 17132.</title>
        <authorList>
            <consortium name="US DOE Joint Genome Institute (JGI-PGF)"/>
            <person name="Lucas S."/>
            <person name="Copeland A."/>
            <person name="Lapidus A."/>
            <person name="Glavina del Rio T."/>
            <person name="Dalin E."/>
            <person name="Tice H."/>
            <person name="Bruce D."/>
            <person name="Goodwin L."/>
            <person name="Pitluck S."/>
            <person name="Kyrpides N."/>
            <person name="Mavromatis K."/>
            <person name="Ivanova N."/>
            <person name="Teshima H."/>
            <person name="Brettin T."/>
            <person name="Detter J.C."/>
            <person name="Han C."/>
            <person name="Tapia R."/>
            <person name="Land M."/>
            <person name="Hauser L."/>
            <person name="Markowitz V."/>
            <person name="Cheng J.-F."/>
            <person name="Hugenholtz P."/>
            <person name="Woyke T."/>
            <person name="Wu D."/>
            <person name="Tindall B."/>
            <person name="Pomrenke H.G."/>
            <person name="Brambilla E."/>
            <person name="Klenk H.-P."/>
            <person name="Eisen J.A."/>
        </authorList>
    </citation>
    <scope>NUCLEOTIDE SEQUENCE [LARGE SCALE GENOMIC DNA]</scope>
    <source>
        <strain>DSM 17132</strain>
    </source>
</reference>
<evidence type="ECO:0000256" key="4">
    <source>
        <dbReference type="ARBA" id="ARBA00022989"/>
    </source>
</evidence>
<evidence type="ECO:0000313" key="9">
    <source>
        <dbReference type="Proteomes" id="UP000007435"/>
    </source>
</evidence>
<feature type="transmembrane region" description="Helical" evidence="7">
    <location>
        <begin position="12"/>
        <end position="29"/>
    </location>
</feature>
<dbReference type="Pfam" id="PF00474">
    <property type="entry name" value="SSF"/>
    <property type="match status" value="1"/>
</dbReference>
<dbReference type="PANTHER" id="PTHR11819:SF195">
    <property type="entry name" value="SODIUM_GLUCOSE COTRANSPORTER 4"/>
    <property type="match status" value="1"/>
</dbReference>
<feature type="transmembrane region" description="Helical" evidence="7">
    <location>
        <begin position="361"/>
        <end position="385"/>
    </location>
</feature>
<dbReference type="PANTHER" id="PTHR11819">
    <property type="entry name" value="SOLUTE CARRIER FAMILY 5"/>
    <property type="match status" value="1"/>
</dbReference>
<feature type="transmembrane region" description="Helical" evidence="7">
    <location>
        <begin position="298"/>
        <end position="323"/>
    </location>
</feature>
<dbReference type="AlphaFoldDB" id="E4RYD3"/>
<dbReference type="OrthoDB" id="9814523at2"/>
<feature type="transmembrane region" description="Helical" evidence="7">
    <location>
        <begin position="74"/>
        <end position="100"/>
    </location>
</feature>
<accession>E4RYD3</accession>
<evidence type="ECO:0000256" key="1">
    <source>
        <dbReference type="ARBA" id="ARBA00004141"/>
    </source>
</evidence>
<reference evidence="8 9" key="2">
    <citation type="journal article" date="2011" name="Stand. Genomic Sci.">
        <title>Complete genome sequence of Leadbetterella byssophila type strain (4M15).</title>
        <authorList>
            <person name="Abt B."/>
            <person name="Teshima H."/>
            <person name="Lucas S."/>
            <person name="Lapidus A."/>
            <person name="Del Rio T.G."/>
            <person name="Nolan M."/>
            <person name="Tice H."/>
            <person name="Cheng J.F."/>
            <person name="Pitluck S."/>
            <person name="Liolios K."/>
            <person name="Pagani I."/>
            <person name="Ivanova N."/>
            <person name="Mavromatis K."/>
            <person name="Pati A."/>
            <person name="Tapia R."/>
            <person name="Han C."/>
            <person name="Goodwin L."/>
            <person name="Chen A."/>
            <person name="Palaniappan K."/>
            <person name="Land M."/>
            <person name="Hauser L."/>
            <person name="Chang Y.J."/>
            <person name="Jeffries C.D."/>
            <person name="Rohde M."/>
            <person name="Goker M."/>
            <person name="Tindall B.J."/>
            <person name="Detter J.C."/>
            <person name="Woyke T."/>
            <person name="Bristow J."/>
            <person name="Eisen J.A."/>
            <person name="Markowitz V."/>
            <person name="Hugenholtz P."/>
            <person name="Klenk H.P."/>
            <person name="Kyrpides N.C."/>
        </authorList>
    </citation>
    <scope>NUCLEOTIDE SEQUENCE [LARGE SCALE GENOMIC DNA]</scope>
    <source>
        <strain evidence="9">DSM 17132 / JCM 16389 / KACC 11308 / NBRC 106382 / 4M15</strain>
    </source>
</reference>
<protein>
    <submittedName>
        <fullName evidence="8">SSS sodium solute transporter superfamily</fullName>
    </submittedName>
</protein>
<dbReference type="Proteomes" id="UP000007435">
    <property type="component" value="Chromosome"/>
</dbReference>
<dbReference type="Gene3D" id="1.20.1730.10">
    <property type="entry name" value="Sodium/glucose cotransporter"/>
    <property type="match status" value="1"/>
</dbReference>
<feature type="transmembrane region" description="Helical" evidence="7">
    <location>
        <begin position="257"/>
        <end position="277"/>
    </location>
</feature>
<dbReference type="CDD" id="cd10325">
    <property type="entry name" value="SLC5sbd_vSGLT"/>
    <property type="match status" value="1"/>
</dbReference>
<dbReference type="KEGG" id="lby:Lbys_2506"/>
<dbReference type="PROSITE" id="PS50283">
    <property type="entry name" value="NA_SOLUT_SYMP_3"/>
    <property type="match status" value="1"/>
</dbReference>
<dbReference type="eggNOG" id="COG4146">
    <property type="taxonomic scope" value="Bacteria"/>
</dbReference>
<feature type="transmembrane region" description="Helical" evidence="7">
    <location>
        <begin position="438"/>
        <end position="456"/>
    </location>
</feature>
<feature type="transmembrane region" description="Helical" evidence="7">
    <location>
        <begin position="41"/>
        <end position="62"/>
    </location>
</feature>
<dbReference type="InterPro" id="IPR038377">
    <property type="entry name" value="Na/Glc_symporter_sf"/>
</dbReference>
<comment type="subcellular location">
    <subcellularLocation>
        <location evidence="1">Membrane</location>
        <topology evidence="1">Multi-pass membrane protein</topology>
    </subcellularLocation>
</comment>
<keyword evidence="5 7" id="KW-0472">Membrane</keyword>
<feature type="transmembrane region" description="Helical" evidence="7">
    <location>
        <begin position="531"/>
        <end position="550"/>
    </location>
</feature>
<dbReference type="HOGENOM" id="CLU_018808_9_3_10"/>
<dbReference type="RefSeq" id="WP_013409209.1">
    <property type="nucleotide sequence ID" value="NC_014655.1"/>
</dbReference>
<name>E4RYD3_LEAB4</name>
<proteinExistence type="inferred from homology"/>
<feature type="transmembrane region" description="Helical" evidence="7">
    <location>
        <begin position="157"/>
        <end position="176"/>
    </location>
</feature>
<evidence type="ECO:0000256" key="6">
    <source>
        <dbReference type="RuleBase" id="RU362091"/>
    </source>
</evidence>
<evidence type="ECO:0000256" key="5">
    <source>
        <dbReference type="ARBA" id="ARBA00023136"/>
    </source>
</evidence>
<keyword evidence="3 7" id="KW-0812">Transmembrane</keyword>
<comment type="similarity">
    <text evidence="2 6">Belongs to the sodium:solute symporter (SSF) (TC 2.A.21) family.</text>
</comment>
<feature type="transmembrane region" description="Helical" evidence="7">
    <location>
        <begin position="121"/>
        <end position="145"/>
    </location>
</feature>
<evidence type="ECO:0000256" key="3">
    <source>
        <dbReference type="ARBA" id="ARBA00022692"/>
    </source>
</evidence>
<sequence>MKLGLESLDYGIFLAYFIIVSIYGIWIYKNKGTKSADSKDFFLAEGSLTWWAIGASIIASNISAEQFIGMSGQAFQLGLAISAYELIGAISLVVIAVYFLPMYLKNNIYTMPQFLQVRYNGSLATIMAVFWLFLYILVNLTSIIYLGGISLEKMTGFSFMSCAIFLTIFAVIITLGGMKVIGYTDVIQVVCLVVGGLATTYLALDLLSEKVGDGNGVFEGLRLIKEKADSHLHMIFKPNEFFVHDGKGGQTDAYKQLPGLMMFIIGGQWIVNFNYFGCNQYITQRALGANLSTARNGLLFAAFLKMLMPFIVVLPGLAAYVLFQENADPAIVNGITDNGIVRPDNAYPVLLNILPTGLKGLAFAALTAAIVASLAGKANSVSTIYMLDIHKKFFNKNLSEKQTVLYGRVAIIISFVIALLISPLLKNFGQGFEYIQEYTGFISPGILCIFLLGFFWKKASTGGALAAAILSIPLSALFKYQFEEMPFLNRMGYVFWICVAAHVIISLIQSKGKDNPKAFELKKDWFKVEKSFVAGAVGVFAVFALIYYIFW</sequence>
<organism evidence="8 9">
    <name type="scientific">Leadbetterella byssophila (strain DSM 17132 / JCM 16389 / KACC 11308 / NBRC 106382 / 4M15)</name>
    <dbReference type="NCBI Taxonomy" id="649349"/>
    <lineage>
        <taxon>Bacteria</taxon>
        <taxon>Pseudomonadati</taxon>
        <taxon>Bacteroidota</taxon>
        <taxon>Cytophagia</taxon>
        <taxon>Cytophagales</taxon>
        <taxon>Leadbetterellaceae</taxon>
        <taxon>Leadbetterella</taxon>
    </lineage>
</organism>